<gene>
    <name evidence="6" type="ORF">C7B46_12300</name>
</gene>
<sequence>MIVQTIIEIAHGSQNKYEYDVTTEKIRLDCVLHPAMHYPVNYGFIPKTWAEHNDPLDVLAMTSHRYCPRNPSSRACNRSVVDGRRTRTGFKSHRCRRSRFGQIVREAFAESLLFYKWCFPIMTYA</sequence>
<dbReference type="AlphaFoldDB" id="A0A2T2XEE7"/>
<dbReference type="GO" id="GO:0004427">
    <property type="term" value="F:inorganic diphosphate phosphatase activity"/>
    <property type="evidence" value="ECO:0007669"/>
    <property type="project" value="UniProtKB-EC"/>
</dbReference>
<dbReference type="EC" id="3.6.1.1" evidence="2"/>
<dbReference type="InterPro" id="IPR008162">
    <property type="entry name" value="Pyrophosphatase"/>
</dbReference>
<dbReference type="EMBL" id="PXYW01000030">
    <property type="protein sequence ID" value="PSR32860.1"/>
    <property type="molecule type" value="Genomic_DNA"/>
</dbReference>
<dbReference type="SUPFAM" id="SSF50324">
    <property type="entry name" value="Inorganic pyrophosphatase"/>
    <property type="match status" value="1"/>
</dbReference>
<evidence type="ECO:0000313" key="6">
    <source>
        <dbReference type="EMBL" id="PSR32860.1"/>
    </source>
</evidence>
<dbReference type="GO" id="GO:0005737">
    <property type="term" value="C:cytoplasm"/>
    <property type="evidence" value="ECO:0007669"/>
    <property type="project" value="InterPro"/>
</dbReference>
<name>A0A2T2XEE7_9FIRM</name>
<comment type="caution">
    <text evidence="6">The sequence shown here is derived from an EMBL/GenBank/DDBJ whole genome shotgun (WGS) entry which is preliminary data.</text>
</comment>
<dbReference type="PANTHER" id="PTHR10286">
    <property type="entry name" value="INORGANIC PYROPHOSPHATASE"/>
    <property type="match status" value="1"/>
</dbReference>
<evidence type="ECO:0000256" key="4">
    <source>
        <dbReference type="ARBA" id="ARBA00022801"/>
    </source>
</evidence>
<proteinExistence type="predicted"/>
<keyword evidence="4" id="KW-0378">Hydrolase</keyword>
<protein>
    <recommendedName>
        <fullName evidence="2">inorganic diphosphatase</fullName>
        <ecNumber evidence="2">3.6.1.1</ecNumber>
    </recommendedName>
</protein>
<reference evidence="6 7" key="1">
    <citation type="journal article" date="2014" name="BMC Genomics">
        <title>Comparison of environmental and isolate Sulfobacillus genomes reveals diverse carbon, sulfur, nitrogen, and hydrogen metabolisms.</title>
        <authorList>
            <person name="Justice N.B."/>
            <person name="Norman A."/>
            <person name="Brown C.T."/>
            <person name="Singh A."/>
            <person name="Thomas B.C."/>
            <person name="Banfield J.F."/>
        </authorList>
    </citation>
    <scope>NUCLEOTIDE SEQUENCE [LARGE SCALE GENOMIC DNA]</scope>
    <source>
        <strain evidence="6">AMDSBA4</strain>
    </source>
</reference>
<dbReference type="GO" id="GO:0006796">
    <property type="term" value="P:phosphate-containing compound metabolic process"/>
    <property type="evidence" value="ECO:0007669"/>
    <property type="project" value="InterPro"/>
</dbReference>
<organism evidence="6 7">
    <name type="scientific">Sulfobacillus benefaciens</name>
    <dbReference type="NCBI Taxonomy" id="453960"/>
    <lineage>
        <taxon>Bacteria</taxon>
        <taxon>Bacillati</taxon>
        <taxon>Bacillota</taxon>
        <taxon>Clostridia</taxon>
        <taxon>Eubacteriales</taxon>
        <taxon>Clostridiales Family XVII. Incertae Sedis</taxon>
        <taxon>Sulfobacillus</taxon>
    </lineage>
</organism>
<dbReference type="Gene3D" id="3.90.80.10">
    <property type="entry name" value="Inorganic pyrophosphatase"/>
    <property type="match status" value="1"/>
</dbReference>
<comment type="cofactor">
    <cofactor evidence="1">
        <name>Mg(2+)</name>
        <dbReference type="ChEBI" id="CHEBI:18420"/>
    </cofactor>
</comment>
<evidence type="ECO:0000313" key="7">
    <source>
        <dbReference type="Proteomes" id="UP000242972"/>
    </source>
</evidence>
<accession>A0A2T2XEE7</accession>
<dbReference type="Proteomes" id="UP000242972">
    <property type="component" value="Unassembled WGS sequence"/>
</dbReference>
<dbReference type="Pfam" id="PF00719">
    <property type="entry name" value="Pyrophosphatase"/>
    <property type="match status" value="1"/>
</dbReference>
<keyword evidence="3" id="KW-0479">Metal-binding</keyword>
<evidence type="ECO:0000256" key="3">
    <source>
        <dbReference type="ARBA" id="ARBA00022723"/>
    </source>
</evidence>
<keyword evidence="5" id="KW-0460">Magnesium</keyword>
<dbReference type="InterPro" id="IPR036649">
    <property type="entry name" value="Pyrophosphatase_sf"/>
</dbReference>
<evidence type="ECO:0000256" key="1">
    <source>
        <dbReference type="ARBA" id="ARBA00001946"/>
    </source>
</evidence>
<dbReference type="GO" id="GO:0000287">
    <property type="term" value="F:magnesium ion binding"/>
    <property type="evidence" value="ECO:0007669"/>
    <property type="project" value="InterPro"/>
</dbReference>
<evidence type="ECO:0000256" key="2">
    <source>
        <dbReference type="ARBA" id="ARBA00012146"/>
    </source>
</evidence>
<evidence type="ECO:0000256" key="5">
    <source>
        <dbReference type="ARBA" id="ARBA00022842"/>
    </source>
</evidence>